<proteinExistence type="predicted"/>
<dbReference type="Pfam" id="PF02558">
    <property type="entry name" value="ApbA"/>
    <property type="match status" value="1"/>
</dbReference>
<evidence type="ECO:0000313" key="10">
    <source>
        <dbReference type="Proteomes" id="UP001462640"/>
    </source>
</evidence>
<sequence length="332" mass="35220">MKKICIVGMGAIGGWVAGHLGHRLGGEVQLSAVARGATLAALRAQGLRMDTVIDATPQRLTVPVNASERPEELGPQDLIVLAVKGPALAEVAPLVQRLLGPETRVLVAMNGVPWWFFQQLEGPCKGLQLQAVDPGGRVAALIPAERVIGSVVHASCATPEPGLVKHVMGMGLILGDPAGGEPAHIAEWAALFQRAGFNATVSPRIQKDIWYKLWGNMTMNPISALTGATCDRILDDELVRGFVSAVMREASAIGDAIGCPVGQTPEQRHEVTRKLGAFKTSMLQDVEAGRKIELDALVTVVREIGQHMGQATPSIDAMLGLTRLMAQTRGLL</sequence>
<comment type="caution">
    <text evidence="9">The sequence shown here is derived from an EMBL/GenBank/DDBJ whole genome shotgun (WGS) entry which is preliminary data.</text>
</comment>
<dbReference type="PANTHER" id="PTHR21708:SF45">
    <property type="entry name" value="2-DEHYDROPANTOATE 2-REDUCTASE"/>
    <property type="match status" value="1"/>
</dbReference>
<dbReference type="InterPro" id="IPR036291">
    <property type="entry name" value="NAD(P)-bd_dom_sf"/>
</dbReference>
<keyword evidence="4" id="KW-0566">Pantothenate biosynthesis</keyword>
<name>A0ABV0GJ53_9BURK</name>
<dbReference type="EC" id="1.1.1.169" evidence="2"/>
<dbReference type="Gene3D" id="1.10.1040.10">
    <property type="entry name" value="N-(1-d-carboxylethyl)-l-norvaline Dehydrogenase, domain 2"/>
    <property type="match status" value="1"/>
</dbReference>
<dbReference type="InterPro" id="IPR013332">
    <property type="entry name" value="KPR_N"/>
</dbReference>
<accession>A0ABV0GJ53</accession>
<evidence type="ECO:0000256" key="4">
    <source>
        <dbReference type="ARBA" id="ARBA00022655"/>
    </source>
</evidence>
<dbReference type="Proteomes" id="UP001462640">
    <property type="component" value="Unassembled WGS sequence"/>
</dbReference>
<evidence type="ECO:0000256" key="3">
    <source>
        <dbReference type="ARBA" id="ARBA00019465"/>
    </source>
</evidence>
<dbReference type="GO" id="GO:0008677">
    <property type="term" value="F:2-dehydropantoate 2-reductase activity"/>
    <property type="evidence" value="ECO:0007669"/>
    <property type="project" value="UniProtKB-EC"/>
</dbReference>
<evidence type="ECO:0000256" key="6">
    <source>
        <dbReference type="ARBA" id="ARBA00048793"/>
    </source>
</evidence>
<gene>
    <name evidence="9" type="ORF">ABDJ40_20160</name>
</gene>
<keyword evidence="9" id="KW-0560">Oxidoreductase</keyword>
<keyword evidence="10" id="KW-1185">Reference proteome</keyword>
<dbReference type="SUPFAM" id="SSF48179">
    <property type="entry name" value="6-phosphogluconate dehydrogenase C-terminal domain-like"/>
    <property type="match status" value="1"/>
</dbReference>
<protein>
    <recommendedName>
        <fullName evidence="3">2-dehydropantoate 2-reductase</fullName>
        <ecNumber evidence="2">1.1.1.169</ecNumber>
    </recommendedName>
    <alternativeName>
        <fullName evidence="5">Ketopantoate reductase</fullName>
    </alternativeName>
</protein>
<comment type="catalytic activity">
    <reaction evidence="6">
        <text>(R)-pantoate + NADP(+) = 2-dehydropantoate + NADPH + H(+)</text>
        <dbReference type="Rhea" id="RHEA:16233"/>
        <dbReference type="ChEBI" id="CHEBI:11561"/>
        <dbReference type="ChEBI" id="CHEBI:15378"/>
        <dbReference type="ChEBI" id="CHEBI:15980"/>
        <dbReference type="ChEBI" id="CHEBI:57783"/>
        <dbReference type="ChEBI" id="CHEBI:58349"/>
        <dbReference type="EC" id="1.1.1.169"/>
    </reaction>
</comment>
<feature type="domain" description="Ketopantoate reductase C-terminal" evidence="8">
    <location>
        <begin position="205"/>
        <end position="324"/>
    </location>
</feature>
<organism evidence="9 10">
    <name type="scientific">Roseateles flavus</name>
    <dbReference type="NCBI Taxonomy" id="3149041"/>
    <lineage>
        <taxon>Bacteria</taxon>
        <taxon>Pseudomonadati</taxon>
        <taxon>Pseudomonadota</taxon>
        <taxon>Betaproteobacteria</taxon>
        <taxon>Burkholderiales</taxon>
        <taxon>Sphaerotilaceae</taxon>
        <taxon>Roseateles</taxon>
    </lineage>
</organism>
<dbReference type="InterPro" id="IPR051402">
    <property type="entry name" value="KPR-Related"/>
</dbReference>
<evidence type="ECO:0000256" key="2">
    <source>
        <dbReference type="ARBA" id="ARBA00013014"/>
    </source>
</evidence>
<dbReference type="InterPro" id="IPR013328">
    <property type="entry name" value="6PGD_dom2"/>
</dbReference>
<dbReference type="SUPFAM" id="SSF51735">
    <property type="entry name" value="NAD(P)-binding Rossmann-fold domains"/>
    <property type="match status" value="1"/>
</dbReference>
<evidence type="ECO:0000256" key="5">
    <source>
        <dbReference type="ARBA" id="ARBA00032024"/>
    </source>
</evidence>
<feature type="domain" description="Ketopantoate reductase N-terminal" evidence="7">
    <location>
        <begin position="4"/>
        <end position="175"/>
    </location>
</feature>
<evidence type="ECO:0000259" key="7">
    <source>
        <dbReference type="Pfam" id="PF02558"/>
    </source>
</evidence>
<dbReference type="InterPro" id="IPR013752">
    <property type="entry name" value="KPA_reductase"/>
</dbReference>
<dbReference type="Pfam" id="PF08546">
    <property type="entry name" value="ApbA_C"/>
    <property type="match status" value="1"/>
</dbReference>
<dbReference type="InterPro" id="IPR008927">
    <property type="entry name" value="6-PGluconate_DH-like_C_sf"/>
</dbReference>
<evidence type="ECO:0000313" key="9">
    <source>
        <dbReference type="EMBL" id="MEO3715088.1"/>
    </source>
</evidence>
<dbReference type="NCBIfam" id="NF005089">
    <property type="entry name" value="PRK06522.1-4"/>
    <property type="match status" value="1"/>
</dbReference>
<dbReference type="Gene3D" id="3.40.50.720">
    <property type="entry name" value="NAD(P)-binding Rossmann-like Domain"/>
    <property type="match status" value="1"/>
</dbReference>
<comment type="pathway">
    <text evidence="1">Cofactor biosynthesis; (R)-pantothenate biosynthesis; (R)-pantoate from 3-methyl-2-oxobutanoate: step 2/2.</text>
</comment>
<dbReference type="PANTHER" id="PTHR21708">
    <property type="entry name" value="PROBABLE 2-DEHYDROPANTOATE 2-REDUCTASE"/>
    <property type="match status" value="1"/>
</dbReference>
<dbReference type="RefSeq" id="WP_347612346.1">
    <property type="nucleotide sequence ID" value="NZ_JBDPZC010000011.1"/>
</dbReference>
<evidence type="ECO:0000256" key="1">
    <source>
        <dbReference type="ARBA" id="ARBA00004994"/>
    </source>
</evidence>
<dbReference type="EMBL" id="JBDPZC010000011">
    <property type="protein sequence ID" value="MEO3715088.1"/>
    <property type="molecule type" value="Genomic_DNA"/>
</dbReference>
<evidence type="ECO:0000259" key="8">
    <source>
        <dbReference type="Pfam" id="PF08546"/>
    </source>
</evidence>
<reference evidence="9 10" key="1">
    <citation type="submission" date="2024-05" db="EMBL/GenBank/DDBJ databases">
        <title>Roseateles sp. 2.12 16S ribosomal RNA gene Genome sequencing and assembly.</title>
        <authorList>
            <person name="Woo H."/>
        </authorList>
    </citation>
    <scope>NUCLEOTIDE SEQUENCE [LARGE SCALE GENOMIC DNA]</scope>
    <source>
        <strain evidence="9 10">2.12</strain>
    </source>
</reference>